<dbReference type="InterPro" id="IPR016187">
    <property type="entry name" value="CTDL_fold"/>
</dbReference>
<dbReference type="AlphaFoldDB" id="A0A1A7QZH3"/>
<dbReference type="PANTHER" id="PTHR23150">
    <property type="entry name" value="SULFATASE MODIFYING FACTOR 1, 2"/>
    <property type="match status" value="1"/>
</dbReference>
<dbReference type="SUPFAM" id="SSF56436">
    <property type="entry name" value="C-type lectin-like"/>
    <property type="match status" value="1"/>
</dbReference>
<evidence type="ECO:0000256" key="1">
    <source>
        <dbReference type="ARBA" id="ARBA00023002"/>
    </source>
</evidence>
<dbReference type="EMBL" id="QLLQ01000001">
    <property type="protein sequence ID" value="RAJ27773.1"/>
    <property type="molecule type" value="Genomic_DNA"/>
</dbReference>
<gene>
    <name evidence="6" type="ORF">LX77_00347</name>
</gene>
<accession>A0A1A7QZH3</accession>
<evidence type="ECO:0000313" key="6">
    <source>
        <dbReference type="EMBL" id="RAJ27773.1"/>
    </source>
</evidence>
<dbReference type="GO" id="GO:0052699">
    <property type="term" value="P:ergothioneine biosynthetic process"/>
    <property type="evidence" value="ECO:0007669"/>
    <property type="project" value="InterPro"/>
</dbReference>
<protein>
    <submittedName>
        <fullName evidence="6">Ergothioneine biosynthesis protein EgtB</fullName>
    </submittedName>
</protein>
<keyword evidence="7" id="KW-1185">Reference proteome</keyword>
<evidence type="ECO:0000313" key="7">
    <source>
        <dbReference type="Proteomes" id="UP000248987"/>
    </source>
</evidence>
<dbReference type="Gene3D" id="3.90.1580.10">
    <property type="entry name" value="paralog of FGE (formylglycine-generating enzyme)"/>
    <property type="match status" value="2"/>
</dbReference>
<name>A0A1A7QZH3_9FLAO</name>
<dbReference type="InterPro" id="IPR034660">
    <property type="entry name" value="DinB/YfiT-like"/>
</dbReference>
<evidence type="ECO:0000256" key="2">
    <source>
        <dbReference type="ARBA" id="ARBA00023004"/>
    </source>
</evidence>
<evidence type="ECO:0000259" key="5">
    <source>
        <dbReference type="Pfam" id="PF12867"/>
    </source>
</evidence>
<organism evidence="6 7">
    <name type="scientific">Gelidibacter algens</name>
    <dbReference type="NCBI Taxonomy" id="49280"/>
    <lineage>
        <taxon>Bacteria</taxon>
        <taxon>Pseudomonadati</taxon>
        <taxon>Bacteroidota</taxon>
        <taxon>Flavobacteriia</taxon>
        <taxon>Flavobacteriales</taxon>
        <taxon>Flavobacteriaceae</taxon>
        <taxon>Gelidibacter</taxon>
    </lineage>
</organism>
<dbReference type="NCBIfam" id="TIGR03440">
    <property type="entry name" value="egtB_TIGR03440"/>
    <property type="match status" value="1"/>
</dbReference>
<keyword evidence="1" id="KW-0560">Oxidoreductase</keyword>
<reference evidence="6 7" key="1">
    <citation type="submission" date="2018-06" db="EMBL/GenBank/DDBJ databases">
        <title>Genomic Encyclopedia of Archaeal and Bacterial Type Strains, Phase II (KMG-II): from individual species to whole genera.</title>
        <authorList>
            <person name="Goeker M."/>
        </authorList>
    </citation>
    <scope>NUCLEOTIDE SEQUENCE [LARGE SCALE GENOMIC DNA]</scope>
    <source>
        <strain evidence="6 7">DSM 12408</strain>
    </source>
</reference>
<comment type="pathway">
    <text evidence="3">Amino-acid biosynthesis; ergothioneine biosynthesis.</text>
</comment>
<dbReference type="STRING" id="49280.A9996_14415"/>
<keyword evidence="2" id="KW-0408">Iron</keyword>
<dbReference type="Pfam" id="PF03781">
    <property type="entry name" value="FGE-sulfatase"/>
    <property type="match status" value="1"/>
</dbReference>
<dbReference type="RefSeq" id="WP_066436523.1">
    <property type="nucleotide sequence ID" value="NZ_LZRN01000034.1"/>
</dbReference>
<proteinExistence type="predicted"/>
<dbReference type="InterPro" id="IPR042095">
    <property type="entry name" value="SUMF_sf"/>
</dbReference>
<dbReference type="SUPFAM" id="SSF109854">
    <property type="entry name" value="DinB/YfiT-like putative metalloenzymes"/>
    <property type="match status" value="1"/>
</dbReference>
<dbReference type="InterPro" id="IPR051043">
    <property type="entry name" value="Sulfatase_Mod_Factor_Kinase"/>
</dbReference>
<evidence type="ECO:0000259" key="4">
    <source>
        <dbReference type="Pfam" id="PF03781"/>
    </source>
</evidence>
<dbReference type="InterPro" id="IPR017806">
    <property type="entry name" value="EgtB"/>
</dbReference>
<sequence>MKTLTEKYIETRQRTEMICKHLQVEDYTPQSAVFASPPKWHIAHITWFFEEMILKKYVPKYKVFDTNFGFLFNSYYNSIGERIERHNRGLLTRPTVERVYQYRAYVDDAMIKLLGSVSDKEMTTLTILGINHEQQHQELLITDIKHTLALNPLYPQLYKNNLINRYNKNANGWTEIPEGTYQIGHQSDDFCFDNELGVHRVFLETFEISNNLVTYGEFIAFINDDGYKNPEYWLSEGWSWINDNHISNPLYWKNVNDTWHHYTFSGLESIDENAMLTHISFYEAAAYAQWKGLRLPTEFEWEAASSKLHWGTHWEWTNSAYLPYPKFKTAQGAVGEYNGKFMINQMVLRGASIATALGHSRPTYRNFFHPESQWQFSGIRLAK</sequence>
<dbReference type="PANTHER" id="PTHR23150:SF36">
    <property type="entry name" value="HERCYNINE OXYGENASE"/>
    <property type="match status" value="1"/>
</dbReference>
<dbReference type="InterPro" id="IPR024775">
    <property type="entry name" value="DinB-like"/>
</dbReference>
<dbReference type="Pfam" id="PF12867">
    <property type="entry name" value="DinB_2"/>
    <property type="match status" value="1"/>
</dbReference>
<evidence type="ECO:0000256" key="3">
    <source>
        <dbReference type="ARBA" id="ARBA00037882"/>
    </source>
</evidence>
<feature type="domain" description="DinB-like" evidence="5">
    <location>
        <begin position="10"/>
        <end position="124"/>
    </location>
</feature>
<dbReference type="Proteomes" id="UP000248987">
    <property type="component" value="Unassembled WGS sequence"/>
</dbReference>
<comment type="caution">
    <text evidence="6">The sequence shown here is derived from an EMBL/GenBank/DDBJ whole genome shotgun (WGS) entry which is preliminary data.</text>
</comment>
<dbReference type="InterPro" id="IPR005532">
    <property type="entry name" value="SUMF_dom"/>
</dbReference>
<dbReference type="OrthoDB" id="9768004at2"/>
<feature type="domain" description="Sulfatase-modifying factor enzyme-like" evidence="4">
    <location>
        <begin position="172"/>
        <end position="306"/>
    </location>
</feature>